<evidence type="ECO:0000256" key="1">
    <source>
        <dbReference type="ARBA" id="ARBA00012771"/>
    </source>
</evidence>
<evidence type="ECO:0000256" key="2">
    <source>
        <dbReference type="ARBA" id="ARBA00022603"/>
    </source>
</evidence>
<dbReference type="GO" id="GO:0003676">
    <property type="term" value="F:nucleic acid binding"/>
    <property type="evidence" value="ECO:0007669"/>
    <property type="project" value="InterPro"/>
</dbReference>
<evidence type="ECO:0000313" key="9">
    <source>
        <dbReference type="Proteomes" id="UP000251889"/>
    </source>
</evidence>
<accession>A0A364Y6N9</accession>
<comment type="caution">
    <text evidence="8">The sequence shown here is derived from an EMBL/GenBank/DDBJ whole genome shotgun (WGS) entry which is preliminary data.</text>
</comment>
<keyword evidence="3 8" id="KW-0808">Transferase</keyword>
<comment type="catalytic activity">
    <reaction evidence="5">
        <text>L-glutaminyl-[peptide chain release factor] + S-adenosyl-L-methionine = N(5)-methyl-L-glutaminyl-[peptide chain release factor] + S-adenosyl-L-homocysteine + H(+)</text>
        <dbReference type="Rhea" id="RHEA:42896"/>
        <dbReference type="Rhea" id="RHEA-COMP:10271"/>
        <dbReference type="Rhea" id="RHEA-COMP:10272"/>
        <dbReference type="ChEBI" id="CHEBI:15378"/>
        <dbReference type="ChEBI" id="CHEBI:30011"/>
        <dbReference type="ChEBI" id="CHEBI:57856"/>
        <dbReference type="ChEBI" id="CHEBI:59789"/>
        <dbReference type="ChEBI" id="CHEBI:61891"/>
        <dbReference type="EC" id="2.1.1.297"/>
    </reaction>
</comment>
<dbReference type="Gene3D" id="1.10.8.10">
    <property type="entry name" value="DNA helicase RuvA subunit, C-terminal domain"/>
    <property type="match status" value="1"/>
</dbReference>
<organism evidence="8 9">
    <name type="scientific">Pseudochryseolinea flava</name>
    <dbReference type="NCBI Taxonomy" id="2059302"/>
    <lineage>
        <taxon>Bacteria</taxon>
        <taxon>Pseudomonadati</taxon>
        <taxon>Bacteroidota</taxon>
        <taxon>Cytophagia</taxon>
        <taxon>Cytophagales</taxon>
        <taxon>Fulvivirgaceae</taxon>
        <taxon>Pseudochryseolinea</taxon>
    </lineage>
</organism>
<dbReference type="RefSeq" id="WP_112744980.1">
    <property type="nucleotide sequence ID" value="NZ_QMFY01000001.1"/>
</dbReference>
<dbReference type="GO" id="GO:0102559">
    <property type="term" value="F:peptide chain release factor N(5)-glutamine methyltransferase activity"/>
    <property type="evidence" value="ECO:0007669"/>
    <property type="project" value="UniProtKB-EC"/>
</dbReference>
<protein>
    <recommendedName>
        <fullName evidence="1">peptide chain release factor N(5)-glutamine methyltransferase</fullName>
        <ecNumber evidence="1">2.1.1.297</ecNumber>
    </recommendedName>
</protein>
<dbReference type="InterPro" id="IPR050320">
    <property type="entry name" value="N5-glutamine_MTase"/>
</dbReference>
<evidence type="ECO:0000256" key="3">
    <source>
        <dbReference type="ARBA" id="ARBA00022679"/>
    </source>
</evidence>
<feature type="domain" description="Release factor glutamine methyltransferase N-terminal" evidence="7">
    <location>
        <begin position="25"/>
        <end position="77"/>
    </location>
</feature>
<name>A0A364Y6N9_9BACT</name>
<evidence type="ECO:0000259" key="7">
    <source>
        <dbReference type="Pfam" id="PF17827"/>
    </source>
</evidence>
<dbReference type="NCBIfam" id="TIGR03534">
    <property type="entry name" value="RF_mod_PrmC"/>
    <property type="match status" value="1"/>
</dbReference>
<reference evidence="8 9" key="1">
    <citation type="submission" date="2018-06" db="EMBL/GenBank/DDBJ databases">
        <title>Chryseolinea flavus sp. nov., a member of the phylum Bacteroidetes isolated from soil.</title>
        <authorList>
            <person name="Li Y."/>
            <person name="Wang J."/>
        </authorList>
    </citation>
    <scope>NUCLEOTIDE SEQUENCE [LARGE SCALE GENOMIC DNA]</scope>
    <source>
        <strain evidence="8 9">SDU1-6</strain>
    </source>
</reference>
<dbReference type="Pfam" id="PF17827">
    <property type="entry name" value="PrmC_N"/>
    <property type="match status" value="1"/>
</dbReference>
<dbReference type="InterPro" id="IPR029063">
    <property type="entry name" value="SAM-dependent_MTases_sf"/>
</dbReference>
<dbReference type="NCBIfam" id="TIGR00536">
    <property type="entry name" value="hemK_fam"/>
    <property type="match status" value="1"/>
</dbReference>
<dbReference type="AlphaFoldDB" id="A0A364Y6N9"/>
<gene>
    <name evidence="8" type="primary">prmC</name>
    <name evidence="8" type="ORF">DQQ10_01250</name>
</gene>
<sequence length="288" mass="32601">MKNSKILFDDFIKEITLPESRDEITALAYLVFEAQFDLSRTDILLGKSIPADAFTTSKLSQIAQRINDHEPVQYILGKSLFYGRYFFVNPSVLIPRPETEELVHLILSTHAKDERQLNILDIGTGSGCIPITLNLEHKHAKVSAIDISDQALATARRNAEWLNAVVNFMQCDILHEQPVLSDLDIVVSNPPYIAYEEKSAMHSNVVDHEPHLALFVDDKNPLLFYDVITDKSKLMLKTNGSLWFEINERFGKEVAQCMQRAGFVDVNIHKDASGKDRFVSGLFIDPQQ</sequence>
<evidence type="ECO:0000259" key="6">
    <source>
        <dbReference type="Pfam" id="PF05175"/>
    </source>
</evidence>
<evidence type="ECO:0000256" key="5">
    <source>
        <dbReference type="ARBA" id="ARBA00048391"/>
    </source>
</evidence>
<dbReference type="Pfam" id="PF05175">
    <property type="entry name" value="MTS"/>
    <property type="match status" value="1"/>
</dbReference>
<keyword evidence="9" id="KW-1185">Reference proteome</keyword>
<keyword evidence="4" id="KW-0949">S-adenosyl-L-methionine</keyword>
<feature type="domain" description="Methyltransferase small" evidence="6">
    <location>
        <begin position="107"/>
        <end position="197"/>
    </location>
</feature>
<dbReference type="Proteomes" id="UP000251889">
    <property type="component" value="Unassembled WGS sequence"/>
</dbReference>
<proteinExistence type="predicted"/>
<keyword evidence="2 8" id="KW-0489">Methyltransferase</keyword>
<evidence type="ECO:0000313" key="8">
    <source>
        <dbReference type="EMBL" id="RAW02764.1"/>
    </source>
</evidence>
<dbReference type="PANTHER" id="PTHR18895:SF74">
    <property type="entry name" value="MTRF1L RELEASE FACTOR GLUTAMINE METHYLTRANSFERASE"/>
    <property type="match status" value="1"/>
</dbReference>
<dbReference type="EC" id="2.1.1.297" evidence="1"/>
<dbReference type="InterPro" id="IPR040758">
    <property type="entry name" value="PrmC_N"/>
</dbReference>
<dbReference type="SUPFAM" id="SSF53335">
    <property type="entry name" value="S-adenosyl-L-methionine-dependent methyltransferases"/>
    <property type="match status" value="1"/>
</dbReference>
<dbReference type="InterPro" id="IPR007848">
    <property type="entry name" value="Small_mtfrase_dom"/>
</dbReference>
<dbReference type="InterPro" id="IPR002052">
    <property type="entry name" value="DNA_methylase_N6_adenine_CS"/>
</dbReference>
<dbReference type="InterPro" id="IPR004556">
    <property type="entry name" value="HemK-like"/>
</dbReference>
<dbReference type="PROSITE" id="PS00092">
    <property type="entry name" value="N6_MTASE"/>
    <property type="match status" value="1"/>
</dbReference>
<evidence type="ECO:0000256" key="4">
    <source>
        <dbReference type="ARBA" id="ARBA00022691"/>
    </source>
</evidence>
<dbReference type="CDD" id="cd02440">
    <property type="entry name" value="AdoMet_MTases"/>
    <property type="match status" value="1"/>
</dbReference>
<dbReference type="InterPro" id="IPR019874">
    <property type="entry name" value="RF_methyltr_PrmC"/>
</dbReference>
<dbReference type="GO" id="GO:0032259">
    <property type="term" value="P:methylation"/>
    <property type="evidence" value="ECO:0007669"/>
    <property type="project" value="UniProtKB-KW"/>
</dbReference>
<dbReference type="OrthoDB" id="9800643at2"/>
<dbReference type="PANTHER" id="PTHR18895">
    <property type="entry name" value="HEMK METHYLTRANSFERASE"/>
    <property type="match status" value="1"/>
</dbReference>
<dbReference type="Gene3D" id="3.40.50.150">
    <property type="entry name" value="Vaccinia Virus protein VP39"/>
    <property type="match status" value="1"/>
</dbReference>
<dbReference type="EMBL" id="QMFY01000001">
    <property type="protein sequence ID" value="RAW02764.1"/>
    <property type="molecule type" value="Genomic_DNA"/>
</dbReference>